<name>A0A1B5Z9T9_TRISU</name>
<gene>
    <name evidence="1" type="ORF">TSUD_424980</name>
</gene>
<evidence type="ECO:0000313" key="1">
    <source>
        <dbReference type="EMBL" id="GAU10864.1"/>
    </source>
</evidence>
<sequence>EFGFAEDACLLEREDVNKSQCSAPECLQEDEQLVEAFVQQFQEDLLSKSQEVQKNESDTFKQHSTSVLADKLIVGSKDNSGNSIRRHMAEEVTGKEATHVSDETNKCRHSKRRKLVPSVIGLKKMARLSATDRDALIRSLKSSKRKKATGYSSKCSSRDKKGTSLTAGSGSINMLKDSKYWQNWVTLHGDGKVVEADLLEVGETISVRCSNSFQ</sequence>
<organism evidence="1 2">
    <name type="scientific">Trifolium subterraneum</name>
    <name type="common">Subterranean clover</name>
    <dbReference type="NCBI Taxonomy" id="3900"/>
    <lineage>
        <taxon>Eukaryota</taxon>
        <taxon>Viridiplantae</taxon>
        <taxon>Streptophyta</taxon>
        <taxon>Embryophyta</taxon>
        <taxon>Tracheophyta</taxon>
        <taxon>Spermatophyta</taxon>
        <taxon>Magnoliopsida</taxon>
        <taxon>eudicotyledons</taxon>
        <taxon>Gunneridae</taxon>
        <taxon>Pentapetalae</taxon>
        <taxon>rosids</taxon>
        <taxon>fabids</taxon>
        <taxon>Fabales</taxon>
        <taxon>Fabaceae</taxon>
        <taxon>Papilionoideae</taxon>
        <taxon>50 kb inversion clade</taxon>
        <taxon>NPAAA clade</taxon>
        <taxon>Hologalegina</taxon>
        <taxon>IRL clade</taxon>
        <taxon>Trifolieae</taxon>
        <taxon>Trifolium</taxon>
    </lineage>
</organism>
<feature type="non-terminal residue" evidence="1">
    <location>
        <position position="214"/>
    </location>
</feature>
<feature type="non-terminal residue" evidence="1">
    <location>
        <position position="1"/>
    </location>
</feature>
<dbReference type="Proteomes" id="UP000242715">
    <property type="component" value="Unassembled WGS sequence"/>
</dbReference>
<proteinExistence type="predicted"/>
<dbReference type="AlphaFoldDB" id="A0A1B5Z9T9"/>
<comment type="caution">
    <text evidence="1">The sequence shown here is derived from an EMBL/GenBank/DDBJ whole genome shotgun (WGS) entry which is preliminary data.</text>
</comment>
<dbReference type="EMBL" id="BCLP01052255">
    <property type="protein sequence ID" value="GAU10864.1"/>
    <property type="molecule type" value="Genomic_DNA"/>
</dbReference>
<accession>A0A1B5Z9T9</accession>
<evidence type="ECO:0000313" key="2">
    <source>
        <dbReference type="Proteomes" id="UP000242715"/>
    </source>
</evidence>
<reference evidence="2" key="1">
    <citation type="journal article" date="2017" name="Front. Plant Sci.">
        <title>Climate Clever Clovers: New Paradigm to Reduce the Environmental Footprint of Ruminants by Breeding Low Methanogenic Forages Utilizing Haplotype Variation.</title>
        <authorList>
            <person name="Kaur P."/>
            <person name="Appels R."/>
            <person name="Bayer P.E."/>
            <person name="Keeble-Gagnere G."/>
            <person name="Wang J."/>
            <person name="Hirakawa H."/>
            <person name="Shirasawa K."/>
            <person name="Vercoe P."/>
            <person name="Stefanova K."/>
            <person name="Durmic Z."/>
            <person name="Nichols P."/>
            <person name="Revell C."/>
            <person name="Isobe S.N."/>
            <person name="Edwards D."/>
            <person name="Erskine W."/>
        </authorList>
    </citation>
    <scope>NUCLEOTIDE SEQUENCE [LARGE SCALE GENOMIC DNA]</scope>
    <source>
        <strain evidence="2">cv. Daliak</strain>
    </source>
</reference>
<keyword evidence="2" id="KW-1185">Reference proteome</keyword>
<protein>
    <submittedName>
        <fullName evidence="1">Uncharacterized protein</fullName>
    </submittedName>
</protein>